<reference evidence="2 3" key="1">
    <citation type="submission" date="2019-03" db="EMBL/GenBank/DDBJ databases">
        <title>First draft genome of Liparis tanakae, snailfish: a comprehensive survey of snailfish specific genes.</title>
        <authorList>
            <person name="Kim W."/>
            <person name="Song I."/>
            <person name="Jeong J.-H."/>
            <person name="Kim D."/>
            <person name="Kim S."/>
            <person name="Ryu S."/>
            <person name="Song J.Y."/>
            <person name="Lee S.K."/>
        </authorList>
    </citation>
    <scope>NUCLEOTIDE SEQUENCE [LARGE SCALE GENOMIC DNA]</scope>
    <source>
        <tissue evidence="2">Muscle</tissue>
    </source>
</reference>
<dbReference type="EMBL" id="SRLO01000048">
    <property type="protein sequence ID" value="TNN81250.1"/>
    <property type="molecule type" value="Genomic_DNA"/>
</dbReference>
<protein>
    <submittedName>
        <fullName evidence="2">Uncharacterized protein</fullName>
    </submittedName>
</protein>
<gene>
    <name evidence="2" type="ORF">EYF80_008584</name>
</gene>
<comment type="caution">
    <text evidence="2">The sequence shown here is derived from an EMBL/GenBank/DDBJ whole genome shotgun (WGS) entry which is preliminary data.</text>
</comment>
<accession>A0A4Z2ITD1</accession>
<dbReference type="Proteomes" id="UP000314294">
    <property type="component" value="Unassembled WGS sequence"/>
</dbReference>
<dbReference type="AlphaFoldDB" id="A0A4Z2ITD1"/>
<keyword evidence="3" id="KW-1185">Reference proteome</keyword>
<organism evidence="2 3">
    <name type="scientific">Liparis tanakae</name>
    <name type="common">Tanaka's snailfish</name>
    <dbReference type="NCBI Taxonomy" id="230148"/>
    <lineage>
        <taxon>Eukaryota</taxon>
        <taxon>Metazoa</taxon>
        <taxon>Chordata</taxon>
        <taxon>Craniata</taxon>
        <taxon>Vertebrata</taxon>
        <taxon>Euteleostomi</taxon>
        <taxon>Actinopterygii</taxon>
        <taxon>Neopterygii</taxon>
        <taxon>Teleostei</taxon>
        <taxon>Neoteleostei</taxon>
        <taxon>Acanthomorphata</taxon>
        <taxon>Eupercaria</taxon>
        <taxon>Perciformes</taxon>
        <taxon>Cottioidei</taxon>
        <taxon>Cottales</taxon>
        <taxon>Liparidae</taxon>
        <taxon>Liparis</taxon>
    </lineage>
</organism>
<name>A0A4Z2ITD1_9TELE</name>
<feature type="compositionally biased region" description="Basic and acidic residues" evidence="1">
    <location>
        <begin position="23"/>
        <end position="41"/>
    </location>
</feature>
<evidence type="ECO:0000313" key="2">
    <source>
        <dbReference type="EMBL" id="TNN81250.1"/>
    </source>
</evidence>
<evidence type="ECO:0000313" key="3">
    <source>
        <dbReference type="Proteomes" id="UP000314294"/>
    </source>
</evidence>
<feature type="region of interest" description="Disordered" evidence="1">
    <location>
        <begin position="14"/>
        <end position="57"/>
    </location>
</feature>
<proteinExistence type="predicted"/>
<evidence type="ECO:0000256" key="1">
    <source>
        <dbReference type="SAM" id="MobiDB-lite"/>
    </source>
</evidence>
<sequence length="77" mass="8457">MAIPKAYECRLPARVSSAVSGHRAPDQPWHRDGDTESRRDAQNASERLLGHLGHRPNPGDLQACLHSAAFMTKDALN</sequence>